<dbReference type="GO" id="GO:0032259">
    <property type="term" value="P:methylation"/>
    <property type="evidence" value="ECO:0007669"/>
    <property type="project" value="UniProtKB-KW"/>
</dbReference>
<organism evidence="1 2">
    <name type="scientific">Oleiphilus messinensis</name>
    <dbReference type="NCBI Taxonomy" id="141451"/>
    <lineage>
        <taxon>Bacteria</taxon>
        <taxon>Pseudomonadati</taxon>
        <taxon>Pseudomonadota</taxon>
        <taxon>Gammaproteobacteria</taxon>
        <taxon>Oceanospirillales</taxon>
        <taxon>Oleiphilaceae</taxon>
        <taxon>Oleiphilus</taxon>
    </lineage>
</organism>
<keyword evidence="2" id="KW-1185">Reference proteome</keyword>
<protein>
    <submittedName>
        <fullName evidence="1">Type 12 methyltransferase</fullName>
    </submittedName>
</protein>
<sequence>MYTELAYVGTLAEKGGPEQVDYPALDAATQNLFELKSRENYSHVDDLIRDAFGTSELDTTIHKLLREKSNQHQRNIDIVDRVCGHKAFDDLENNRWDSYFFSQPVVRSLRNRTGFLKAQLERKSRTTPFEKALAYACGTTPELYAFLRHNPDNLLLIECTERNRNALLRAKNRCSHLSDRLTFSRSHVHRIRSGENYSFIWSTSLFDQGDDLTCSKELKRLINRCSPGGEILISCFAETNPSRAMMSVFGWHAAHRSQDQLLSIAQNAGAERNQISIERDAEDSLYYLHIYR</sequence>
<name>A0A1Y0ICI6_9GAMM</name>
<dbReference type="Gene3D" id="3.40.50.150">
    <property type="entry name" value="Vaccinia Virus protein VP39"/>
    <property type="match status" value="1"/>
</dbReference>
<dbReference type="InterPro" id="IPR029063">
    <property type="entry name" value="SAM-dependent_MTases_sf"/>
</dbReference>
<gene>
    <name evidence="1" type="ORF">OLMES_3050</name>
</gene>
<dbReference type="SUPFAM" id="SSF53335">
    <property type="entry name" value="S-adenosyl-L-methionine-dependent methyltransferases"/>
    <property type="match status" value="1"/>
</dbReference>
<dbReference type="AlphaFoldDB" id="A0A1Y0ICI6"/>
<dbReference type="EMBL" id="CP021425">
    <property type="protein sequence ID" value="ARU57093.1"/>
    <property type="molecule type" value="Genomic_DNA"/>
</dbReference>
<reference evidence="1 2" key="1">
    <citation type="submission" date="2017-05" db="EMBL/GenBank/DDBJ databases">
        <title>Genomic insights into alkan degradation activity of Oleiphilus messinensis.</title>
        <authorList>
            <person name="Kozyavkin S.A."/>
            <person name="Slesarev A.I."/>
            <person name="Golyshin P.N."/>
            <person name="Korzhenkov A."/>
            <person name="Golyshina O.N."/>
            <person name="Toshchakov S.V."/>
        </authorList>
    </citation>
    <scope>NUCLEOTIDE SEQUENCE [LARGE SCALE GENOMIC DNA]</scope>
    <source>
        <strain evidence="1 2">ME102</strain>
    </source>
</reference>
<keyword evidence="1" id="KW-0808">Transferase</keyword>
<accession>A0A1Y0ICI6</accession>
<proteinExistence type="predicted"/>
<dbReference type="Proteomes" id="UP000196027">
    <property type="component" value="Chromosome"/>
</dbReference>
<dbReference type="GO" id="GO:0008168">
    <property type="term" value="F:methyltransferase activity"/>
    <property type="evidence" value="ECO:0007669"/>
    <property type="project" value="UniProtKB-KW"/>
</dbReference>
<keyword evidence="1" id="KW-0489">Methyltransferase</keyword>
<dbReference type="OrthoDB" id="9811915at2"/>
<evidence type="ECO:0000313" key="1">
    <source>
        <dbReference type="EMBL" id="ARU57093.1"/>
    </source>
</evidence>
<evidence type="ECO:0000313" key="2">
    <source>
        <dbReference type="Proteomes" id="UP000196027"/>
    </source>
</evidence>
<dbReference type="KEGG" id="ome:OLMES_3050"/>
<dbReference type="RefSeq" id="WP_087462018.1">
    <property type="nucleotide sequence ID" value="NZ_CP021425.1"/>
</dbReference>